<dbReference type="AlphaFoldDB" id="A0AAU9ND32"/>
<evidence type="ECO:0000313" key="1">
    <source>
        <dbReference type="EMBL" id="CAH1432838.1"/>
    </source>
</evidence>
<name>A0AAU9ND32_9ASTR</name>
<organism evidence="1 2">
    <name type="scientific">Lactuca virosa</name>
    <dbReference type="NCBI Taxonomy" id="75947"/>
    <lineage>
        <taxon>Eukaryota</taxon>
        <taxon>Viridiplantae</taxon>
        <taxon>Streptophyta</taxon>
        <taxon>Embryophyta</taxon>
        <taxon>Tracheophyta</taxon>
        <taxon>Spermatophyta</taxon>
        <taxon>Magnoliopsida</taxon>
        <taxon>eudicotyledons</taxon>
        <taxon>Gunneridae</taxon>
        <taxon>Pentapetalae</taxon>
        <taxon>asterids</taxon>
        <taxon>campanulids</taxon>
        <taxon>Asterales</taxon>
        <taxon>Asteraceae</taxon>
        <taxon>Cichorioideae</taxon>
        <taxon>Cichorieae</taxon>
        <taxon>Lactucinae</taxon>
        <taxon>Lactuca</taxon>
    </lineage>
</organism>
<protein>
    <submittedName>
        <fullName evidence="1">Uncharacterized protein</fullName>
    </submittedName>
</protein>
<comment type="caution">
    <text evidence="1">The sequence shown here is derived from an EMBL/GenBank/DDBJ whole genome shotgun (WGS) entry which is preliminary data.</text>
</comment>
<reference evidence="1 2" key="1">
    <citation type="submission" date="2022-01" db="EMBL/GenBank/DDBJ databases">
        <authorList>
            <person name="Xiong W."/>
            <person name="Schranz E."/>
        </authorList>
    </citation>
    <scope>NUCLEOTIDE SEQUENCE [LARGE SCALE GENOMIC DNA]</scope>
</reference>
<evidence type="ECO:0000313" key="2">
    <source>
        <dbReference type="Proteomes" id="UP001157418"/>
    </source>
</evidence>
<accession>A0AAU9ND32</accession>
<keyword evidence="2" id="KW-1185">Reference proteome</keyword>
<proteinExistence type="predicted"/>
<dbReference type="EMBL" id="CAKMRJ010003334">
    <property type="protein sequence ID" value="CAH1432838.1"/>
    <property type="molecule type" value="Genomic_DNA"/>
</dbReference>
<dbReference type="Proteomes" id="UP001157418">
    <property type="component" value="Unassembled WGS sequence"/>
</dbReference>
<gene>
    <name evidence="1" type="ORF">LVIROSA_LOCUS19461</name>
</gene>
<sequence>MALQASSYCFAVFHFERARQAASQIGPHLSLSTRRIDSVCVLVGVPDDPITGFYLCRNSGHTLLLPFFPLSSAVQPVVRNCG</sequence>